<evidence type="ECO:0000256" key="2">
    <source>
        <dbReference type="ARBA" id="ARBA00022771"/>
    </source>
</evidence>
<feature type="region of interest" description="Disordered" evidence="5">
    <location>
        <begin position="53"/>
        <end position="128"/>
    </location>
</feature>
<dbReference type="AlphaFoldDB" id="A0A423X9R5"/>
<comment type="caution">
    <text evidence="7">The sequence shown here is derived from an EMBL/GenBank/DDBJ whole genome shotgun (WGS) entry which is preliminary data.</text>
</comment>
<dbReference type="GO" id="GO:0008270">
    <property type="term" value="F:zinc ion binding"/>
    <property type="evidence" value="ECO:0007669"/>
    <property type="project" value="UniProtKB-KW"/>
</dbReference>
<dbReference type="InterPro" id="IPR017907">
    <property type="entry name" value="Znf_RING_CS"/>
</dbReference>
<feature type="domain" description="RING-type" evidence="6">
    <location>
        <begin position="351"/>
        <end position="392"/>
    </location>
</feature>
<evidence type="ECO:0000256" key="4">
    <source>
        <dbReference type="PROSITE-ProRule" id="PRU00175"/>
    </source>
</evidence>
<dbReference type="SUPFAM" id="SSF57850">
    <property type="entry name" value="RING/U-box"/>
    <property type="match status" value="1"/>
</dbReference>
<name>A0A423X9R5_9PEZI</name>
<sequence>MTNWTGTTSIKFPPISTSNDCAIWHPDGIVAASVSTFLHILLHSLSFLKSVSGPDKKTQFGRPGSDPSVSITASRRTTDTNYPTPTPTTPFSHSYSLGQQTNLSRPPATTPQFAVPNFPISSDNHHNNLRQAHPQELSSDDFLEAIATGHFSSPSLPPYSPQSPPQPHSHRGLLFDDLDSTSASRSRQVPVYSTYFPPAHGISETERDSVDLPAVDPEEQGEQGEGGRIGHDDNEKITVDSLLLEMPATRAKRSRAEMSPDESFDGPSTTKRQRTGPAPRTTPGRAADSGGQVPCVYNTVTIPDSDDLESLFGDDVDDIEVFDLTGSEDGVPQELMKPKEDNSIKLSKFECIICMDAANNLTVTHCGHMFCAQCLHQAMHTEVTKKVCPMCRQKLEPRPKDGRQPNAKAKTFFQLELKLMPSKRQGKQPARR</sequence>
<feature type="region of interest" description="Disordered" evidence="5">
    <location>
        <begin position="149"/>
        <end position="234"/>
    </location>
</feature>
<dbReference type="EMBL" id="LKEA01000001">
    <property type="protein sequence ID" value="ROW12566.1"/>
    <property type="molecule type" value="Genomic_DNA"/>
</dbReference>
<dbReference type="GO" id="GO:0061630">
    <property type="term" value="F:ubiquitin protein ligase activity"/>
    <property type="evidence" value="ECO:0007669"/>
    <property type="project" value="InterPro"/>
</dbReference>
<organism evidence="7 8">
    <name type="scientific">Cytospora schulzeri</name>
    <dbReference type="NCBI Taxonomy" id="448051"/>
    <lineage>
        <taxon>Eukaryota</taxon>
        <taxon>Fungi</taxon>
        <taxon>Dikarya</taxon>
        <taxon>Ascomycota</taxon>
        <taxon>Pezizomycotina</taxon>
        <taxon>Sordariomycetes</taxon>
        <taxon>Sordariomycetidae</taxon>
        <taxon>Diaporthales</taxon>
        <taxon>Cytosporaceae</taxon>
        <taxon>Cytospora</taxon>
    </lineage>
</organism>
<dbReference type="GO" id="GO:0140082">
    <property type="term" value="F:SUMO-ubiquitin ligase activity"/>
    <property type="evidence" value="ECO:0007669"/>
    <property type="project" value="TreeGrafter"/>
</dbReference>
<evidence type="ECO:0000256" key="5">
    <source>
        <dbReference type="SAM" id="MobiDB-lite"/>
    </source>
</evidence>
<feature type="compositionally biased region" description="Pro residues" evidence="5">
    <location>
        <begin position="155"/>
        <end position="167"/>
    </location>
</feature>
<evidence type="ECO:0000259" key="6">
    <source>
        <dbReference type="PROSITE" id="PS50089"/>
    </source>
</evidence>
<feature type="compositionally biased region" description="Polar residues" evidence="5">
    <location>
        <begin position="91"/>
        <end position="104"/>
    </location>
</feature>
<protein>
    <recommendedName>
        <fullName evidence="6">RING-type domain-containing protein</fullName>
    </recommendedName>
</protein>
<dbReference type="PROSITE" id="PS00518">
    <property type="entry name" value="ZF_RING_1"/>
    <property type="match status" value="1"/>
</dbReference>
<keyword evidence="3" id="KW-0862">Zinc</keyword>
<evidence type="ECO:0000256" key="3">
    <source>
        <dbReference type="ARBA" id="ARBA00022833"/>
    </source>
</evidence>
<dbReference type="GO" id="GO:0032183">
    <property type="term" value="F:SUMO binding"/>
    <property type="evidence" value="ECO:0007669"/>
    <property type="project" value="TreeGrafter"/>
</dbReference>
<accession>A0A423X9R5</accession>
<dbReference type="OrthoDB" id="6270329at2759"/>
<dbReference type="STRING" id="356882.A0A423X9R5"/>
<dbReference type="Proteomes" id="UP000283895">
    <property type="component" value="Unassembled WGS sequence"/>
</dbReference>
<keyword evidence="1" id="KW-0479">Metal-binding</keyword>
<dbReference type="GO" id="GO:0033768">
    <property type="term" value="C:SUMO-targeted ubiquitin ligase complex"/>
    <property type="evidence" value="ECO:0007669"/>
    <property type="project" value="TreeGrafter"/>
</dbReference>
<dbReference type="SMART" id="SM00184">
    <property type="entry name" value="RING"/>
    <property type="match status" value="1"/>
</dbReference>
<proteinExistence type="predicted"/>
<dbReference type="Gene3D" id="3.30.40.10">
    <property type="entry name" value="Zinc/RING finger domain, C3HC4 (zinc finger)"/>
    <property type="match status" value="1"/>
</dbReference>
<dbReference type="PANTHER" id="PTHR47094">
    <property type="entry name" value="ELFLESS, ISOFORM B"/>
    <property type="match status" value="1"/>
</dbReference>
<dbReference type="Pfam" id="PF13920">
    <property type="entry name" value="zf-C3HC4_3"/>
    <property type="match status" value="1"/>
</dbReference>
<dbReference type="PANTHER" id="PTHR47094:SF1">
    <property type="entry name" value="RING-TYPE E3 UBIQUITIN TRANSFERASE"/>
    <property type="match status" value="1"/>
</dbReference>
<dbReference type="InterPro" id="IPR013083">
    <property type="entry name" value="Znf_RING/FYVE/PHD"/>
</dbReference>
<keyword evidence="2 4" id="KW-0863">Zinc-finger</keyword>
<keyword evidence="8" id="KW-1185">Reference proteome</keyword>
<evidence type="ECO:0000256" key="1">
    <source>
        <dbReference type="ARBA" id="ARBA00022723"/>
    </source>
</evidence>
<dbReference type="GO" id="GO:0006511">
    <property type="term" value="P:ubiquitin-dependent protein catabolic process"/>
    <property type="evidence" value="ECO:0007669"/>
    <property type="project" value="TreeGrafter"/>
</dbReference>
<dbReference type="InterPro" id="IPR001841">
    <property type="entry name" value="Znf_RING"/>
</dbReference>
<dbReference type="PROSITE" id="PS50089">
    <property type="entry name" value="ZF_RING_2"/>
    <property type="match status" value="1"/>
</dbReference>
<dbReference type="InterPro" id="IPR049627">
    <property type="entry name" value="SLX8"/>
</dbReference>
<reference evidence="7 8" key="1">
    <citation type="submission" date="2015-09" db="EMBL/GenBank/DDBJ databases">
        <title>Host preference determinants of Valsa canker pathogens revealed by comparative genomics.</title>
        <authorList>
            <person name="Yin Z."/>
            <person name="Huang L."/>
        </authorList>
    </citation>
    <scope>NUCLEOTIDE SEQUENCE [LARGE SCALE GENOMIC DNA]</scope>
    <source>
        <strain evidence="7 8">03-1</strain>
    </source>
</reference>
<gene>
    <name evidence="7" type="ORF">VMCG_00077</name>
</gene>
<evidence type="ECO:0000313" key="8">
    <source>
        <dbReference type="Proteomes" id="UP000283895"/>
    </source>
</evidence>
<evidence type="ECO:0000313" key="7">
    <source>
        <dbReference type="EMBL" id="ROW12566.1"/>
    </source>
</evidence>
<feature type="region of interest" description="Disordered" evidence="5">
    <location>
        <begin position="250"/>
        <end position="293"/>
    </location>
</feature>